<dbReference type="InterPro" id="IPR025361">
    <property type="entry name" value="DUF4265"/>
</dbReference>
<evidence type="ECO:0000313" key="2">
    <source>
        <dbReference type="Proteomes" id="UP001501867"/>
    </source>
</evidence>
<evidence type="ECO:0008006" key="3">
    <source>
        <dbReference type="Google" id="ProtNLM"/>
    </source>
</evidence>
<accession>A0ABN0VDP1</accession>
<protein>
    <recommendedName>
        <fullName evidence="3">DUF4265 domain-containing protein</fullName>
    </recommendedName>
</protein>
<comment type="caution">
    <text evidence="1">The sequence shown here is derived from an EMBL/GenBank/DDBJ whole genome shotgun (WGS) entry which is preliminary data.</text>
</comment>
<proteinExistence type="predicted"/>
<dbReference type="Proteomes" id="UP001501867">
    <property type="component" value="Unassembled WGS sequence"/>
</dbReference>
<keyword evidence="2" id="KW-1185">Reference proteome</keyword>
<sequence>MMAVMENAVEKIKIWFRFVPREGWFPQDTEGLWAMPLGDDTACVRNIPFLQDGVAEGDVVRYQTDADGIHWAVGRVSASGNCTIRVVPVPTGPLGRNPKAVCQRLSAFELGGEVFSEDFPMVAFTAPAGADFAGIKTLLARGQTEGWWHYEVGSGTDEWWNA</sequence>
<dbReference type="Pfam" id="PF14085">
    <property type="entry name" value="DUF4265"/>
    <property type="match status" value="1"/>
</dbReference>
<dbReference type="EMBL" id="BAAABV010000015">
    <property type="protein sequence ID" value="GAA0290968.1"/>
    <property type="molecule type" value="Genomic_DNA"/>
</dbReference>
<organism evidence="1 2">
    <name type="scientific">Streptomyces polychromogenes</name>
    <dbReference type="NCBI Taxonomy" id="67342"/>
    <lineage>
        <taxon>Bacteria</taxon>
        <taxon>Bacillati</taxon>
        <taxon>Actinomycetota</taxon>
        <taxon>Actinomycetes</taxon>
        <taxon>Kitasatosporales</taxon>
        <taxon>Streptomycetaceae</taxon>
        <taxon>Streptomyces</taxon>
    </lineage>
</organism>
<evidence type="ECO:0000313" key="1">
    <source>
        <dbReference type="EMBL" id="GAA0290968.1"/>
    </source>
</evidence>
<name>A0ABN0VDP1_9ACTN</name>
<gene>
    <name evidence="1" type="ORF">GCM10010302_31900</name>
</gene>
<reference evidence="1 2" key="1">
    <citation type="journal article" date="2019" name="Int. J. Syst. Evol. Microbiol.">
        <title>The Global Catalogue of Microorganisms (GCM) 10K type strain sequencing project: providing services to taxonomists for standard genome sequencing and annotation.</title>
        <authorList>
            <consortium name="The Broad Institute Genomics Platform"/>
            <consortium name="The Broad Institute Genome Sequencing Center for Infectious Disease"/>
            <person name="Wu L."/>
            <person name="Ma J."/>
        </authorList>
    </citation>
    <scope>NUCLEOTIDE SEQUENCE [LARGE SCALE GENOMIC DNA]</scope>
    <source>
        <strain evidence="1 2">JCM 4505</strain>
    </source>
</reference>